<sequence length="77" mass="8163">MLAFIPAVTSTCAGMGIAGGRQNVPAPVWLNWATRRVVVVVVNSVLAFEAGAEAEVDRGAGPWVFWARGTREPPDRG</sequence>
<dbReference type="EMBL" id="JAACFV010000133">
    <property type="protein sequence ID" value="KAF7504595.1"/>
    <property type="molecule type" value="Genomic_DNA"/>
</dbReference>
<evidence type="ECO:0000313" key="2">
    <source>
        <dbReference type="Proteomes" id="UP000606974"/>
    </source>
</evidence>
<dbReference type="AlphaFoldDB" id="A0A8H7E0Q9"/>
<keyword evidence="2" id="KW-1185">Reference proteome</keyword>
<name>A0A8H7E0Q9_9EURO</name>
<reference evidence="1" key="1">
    <citation type="submission" date="2020-02" db="EMBL/GenBank/DDBJ databases">
        <authorList>
            <person name="Palmer J.M."/>
        </authorList>
    </citation>
    <scope>NUCLEOTIDE SEQUENCE</scope>
    <source>
        <strain evidence="1">EPUS1.4</strain>
        <tissue evidence="1">Thallus</tissue>
    </source>
</reference>
<accession>A0A8H7E0Q9</accession>
<evidence type="ECO:0000313" key="1">
    <source>
        <dbReference type="EMBL" id="KAF7504595.1"/>
    </source>
</evidence>
<protein>
    <submittedName>
        <fullName evidence="1">Uncharacterized protein</fullName>
    </submittedName>
</protein>
<comment type="caution">
    <text evidence="1">The sequence shown here is derived from an EMBL/GenBank/DDBJ whole genome shotgun (WGS) entry which is preliminary data.</text>
</comment>
<gene>
    <name evidence="1" type="ORF">GJ744_002090</name>
</gene>
<dbReference type="Proteomes" id="UP000606974">
    <property type="component" value="Unassembled WGS sequence"/>
</dbReference>
<organism evidence="1 2">
    <name type="scientific">Endocarpon pusillum</name>
    <dbReference type="NCBI Taxonomy" id="364733"/>
    <lineage>
        <taxon>Eukaryota</taxon>
        <taxon>Fungi</taxon>
        <taxon>Dikarya</taxon>
        <taxon>Ascomycota</taxon>
        <taxon>Pezizomycotina</taxon>
        <taxon>Eurotiomycetes</taxon>
        <taxon>Chaetothyriomycetidae</taxon>
        <taxon>Verrucariales</taxon>
        <taxon>Verrucariaceae</taxon>
        <taxon>Endocarpon</taxon>
    </lineage>
</organism>
<proteinExistence type="predicted"/>